<evidence type="ECO:0000313" key="3">
    <source>
        <dbReference type="Proteomes" id="UP000785200"/>
    </source>
</evidence>
<evidence type="ECO:0000256" key="1">
    <source>
        <dbReference type="SAM" id="Phobius"/>
    </source>
</evidence>
<keyword evidence="3" id="KW-1185">Reference proteome</keyword>
<dbReference type="AlphaFoldDB" id="A0A9P7AYR9"/>
<dbReference type="EMBL" id="VNKQ01000006">
    <property type="protein sequence ID" value="KAG0650446.1"/>
    <property type="molecule type" value="Genomic_DNA"/>
</dbReference>
<comment type="caution">
    <text evidence="2">The sequence shown here is derived from an EMBL/GenBank/DDBJ whole genome shotgun (WGS) entry which is preliminary data.</text>
</comment>
<sequence>MRRNRTITLCVAIATLASNIISSVLFHQLPDDPLHLARNFGWYLHLANVLSVFGFIGALREHALSIAIFANYLILDTILCSIPRFLVLGLLRSFSDDLCSPAFSSQTAYQTSPSFDSHSAPTYISSRTSNTPDLPYPNGEWDSFSSNWSQEGCMRIVTLAQWTLAAGVVAGTLLQFVGALYVREFARGIWVREVREEERFLRTMADPSAETRRSFSEEGMGGLSIIDEEDEMYGVIEKP</sequence>
<gene>
    <name evidence="2" type="ORF">D0Z07_2949</name>
</gene>
<organism evidence="2 3">
    <name type="scientific">Hyphodiscus hymeniophilus</name>
    <dbReference type="NCBI Taxonomy" id="353542"/>
    <lineage>
        <taxon>Eukaryota</taxon>
        <taxon>Fungi</taxon>
        <taxon>Dikarya</taxon>
        <taxon>Ascomycota</taxon>
        <taxon>Pezizomycotina</taxon>
        <taxon>Leotiomycetes</taxon>
        <taxon>Helotiales</taxon>
        <taxon>Hyphodiscaceae</taxon>
        <taxon>Hyphodiscus</taxon>
    </lineage>
</organism>
<keyword evidence="1" id="KW-1133">Transmembrane helix</keyword>
<keyword evidence="1" id="KW-0472">Membrane</keyword>
<accession>A0A9P7AYR9</accession>
<feature type="transmembrane region" description="Helical" evidence="1">
    <location>
        <begin position="159"/>
        <end position="182"/>
    </location>
</feature>
<dbReference type="Proteomes" id="UP000785200">
    <property type="component" value="Unassembled WGS sequence"/>
</dbReference>
<evidence type="ECO:0000313" key="2">
    <source>
        <dbReference type="EMBL" id="KAG0650446.1"/>
    </source>
</evidence>
<keyword evidence="1" id="KW-0812">Transmembrane</keyword>
<name>A0A9P7AYR9_9HELO</name>
<protein>
    <submittedName>
        <fullName evidence="2">Uncharacterized protein</fullName>
    </submittedName>
</protein>
<dbReference type="OrthoDB" id="5392605at2759"/>
<reference evidence="2" key="1">
    <citation type="submission" date="2019-07" db="EMBL/GenBank/DDBJ databases">
        <title>Hyphodiscus hymeniophilus genome sequencing and assembly.</title>
        <authorList>
            <person name="Kramer G."/>
            <person name="Nodwell J."/>
        </authorList>
    </citation>
    <scope>NUCLEOTIDE SEQUENCE</scope>
    <source>
        <strain evidence="2">ATCC 34498</strain>
    </source>
</reference>
<proteinExistence type="predicted"/>
<feature type="transmembrane region" description="Helical" evidence="1">
    <location>
        <begin position="42"/>
        <end position="59"/>
    </location>
</feature>
<feature type="transmembrane region" description="Helical" evidence="1">
    <location>
        <begin position="66"/>
        <end position="86"/>
    </location>
</feature>